<dbReference type="AlphaFoldDB" id="A0A292YQD9"/>
<evidence type="ECO:0000256" key="3">
    <source>
        <dbReference type="ARBA" id="ARBA00023082"/>
    </source>
</evidence>
<comment type="similarity">
    <text evidence="1">Belongs to the sigma-70 factor family. ECF subfamily.</text>
</comment>
<dbReference type="Gene3D" id="1.10.1740.10">
    <property type="match status" value="1"/>
</dbReference>
<name>A0A292YQD9_9BACL</name>
<evidence type="ECO:0000256" key="4">
    <source>
        <dbReference type="ARBA" id="ARBA00023125"/>
    </source>
</evidence>
<proteinExistence type="inferred from homology"/>
<evidence type="ECO:0000313" key="8">
    <source>
        <dbReference type="EMBL" id="GAX90973.1"/>
    </source>
</evidence>
<dbReference type="GO" id="GO:0003677">
    <property type="term" value="F:DNA binding"/>
    <property type="evidence" value="ECO:0007669"/>
    <property type="project" value="UniProtKB-KW"/>
</dbReference>
<dbReference type="InterPro" id="IPR039425">
    <property type="entry name" value="RNA_pol_sigma-70-like"/>
</dbReference>
<dbReference type="Pfam" id="PF04542">
    <property type="entry name" value="Sigma70_r2"/>
    <property type="match status" value="1"/>
</dbReference>
<dbReference type="SUPFAM" id="SSF88946">
    <property type="entry name" value="Sigma2 domain of RNA polymerase sigma factors"/>
    <property type="match status" value="1"/>
</dbReference>
<dbReference type="InterPro" id="IPR007630">
    <property type="entry name" value="RNA_pol_sigma70_r4"/>
</dbReference>
<evidence type="ECO:0000256" key="2">
    <source>
        <dbReference type="ARBA" id="ARBA00023015"/>
    </source>
</evidence>
<accession>A0A292YQD9</accession>
<dbReference type="InterPro" id="IPR014284">
    <property type="entry name" value="RNA_pol_sigma-70_dom"/>
</dbReference>
<gene>
    <name evidence="8" type="ORF">EFBL_2633</name>
</gene>
<keyword evidence="2" id="KW-0805">Transcription regulation</keyword>
<dbReference type="GO" id="GO:0016987">
    <property type="term" value="F:sigma factor activity"/>
    <property type="evidence" value="ECO:0007669"/>
    <property type="project" value="UniProtKB-KW"/>
</dbReference>
<evidence type="ECO:0000256" key="1">
    <source>
        <dbReference type="ARBA" id="ARBA00010641"/>
    </source>
</evidence>
<reference evidence="9" key="1">
    <citation type="submission" date="2017-07" db="EMBL/GenBank/DDBJ databases">
        <title>Draft genome sequence of Effusibacillus lacus strain skLN1.</title>
        <authorList>
            <person name="Watanabe M."/>
            <person name="Kojima H."/>
            <person name="Fukui M."/>
        </authorList>
    </citation>
    <scope>NUCLEOTIDE SEQUENCE [LARGE SCALE GENOMIC DNA]</scope>
    <source>
        <strain evidence="9">skLN1</strain>
    </source>
</reference>
<dbReference type="PANTHER" id="PTHR43133">
    <property type="entry name" value="RNA POLYMERASE ECF-TYPE SIGMA FACTO"/>
    <property type="match status" value="1"/>
</dbReference>
<dbReference type="GO" id="GO:0006352">
    <property type="term" value="P:DNA-templated transcription initiation"/>
    <property type="evidence" value="ECO:0007669"/>
    <property type="project" value="InterPro"/>
</dbReference>
<dbReference type="Gene3D" id="1.10.10.10">
    <property type="entry name" value="Winged helix-like DNA-binding domain superfamily/Winged helix DNA-binding domain"/>
    <property type="match status" value="1"/>
</dbReference>
<evidence type="ECO:0000259" key="7">
    <source>
        <dbReference type="Pfam" id="PF04545"/>
    </source>
</evidence>
<dbReference type="GO" id="GO:0000428">
    <property type="term" value="C:DNA-directed RNA polymerase complex"/>
    <property type="evidence" value="ECO:0007669"/>
    <property type="project" value="UniProtKB-KW"/>
</dbReference>
<comment type="caution">
    <text evidence="8">The sequence shown here is derived from an EMBL/GenBank/DDBJ whole genome shotgun (WGS) entry which is preliminary data.</text>
</comment>
<evidence type="ECO:0000259" key="6">
    <source>
        <dbReference type="Pfam" id="PF04542"/>
    </source>
</evidence>
<dbReference type="NCBIfam" id="TIGR02937">
    <property type="entry name" value="sigma70-ECF"/>
    <property type="match status" value="1"/>
</dbReference>
<dbReference type="InterPro" id="IPR007627">
    <property type="entry name" value="RNA_pol_sigma70_r2"/>
</dbReference>
<dbReference type="PANTHER" id="PTHR43133:SF62">
    <property type="entry name" value="RNA POLYMERASE SIGMA FACTOR SIGZ"/>
    <property type="match status" value="1"/>
</dbReference>
<feature type="domain" description="RNA polymerase sigma-70 region 2" evidence="6">
    <location>
        <begin position="1"/>
        <end position="68"/>
    </location>
</feature>
<dbReference type="Proteomes" id="UP000217785">
    <property type="component" value="Unassembled WGS sequence"/>
</dbReference>
<keyword evidence="3" id="KW-0731">Sigma factor</keyword>
<dbReference type="CDD" id="cd06171">
    <property type="entry name" value="Sigma70_r4"/>
    <property type="match status" value="1"/>
</dbReference>
<keyword evidence="8" id="KW-0240">DNA-directed RNA polymerase</keyword>
<dbReference type="InterPro" id="IPR013324">
    <property type="entry name" value="RNA_pol_sigma_r3/r4-like"/>
</dbReference>
<sequence>MYDLHVDQIWRYIKAKVAHPQDAEDLTSEVFLRAYKAWDRFNPDKASVRTWLFTITHRVVIDWLRKKGDVTVDIQEVQVTDSSETPEEEAVKRDLINCLSRNLRRLGHREVEALSLRFGSDLTSREIGTLLGLNEGTTKMMIHRTIKKLREWCL</sequence>
<dbReference type="Pfam" id="PF04545">
    <property type="entry name" value="Sigma70_r4"/>
    <property type="match status" value="1"/>
</dbReference>
<dbReference type="InterPro" id="IPR013325">
    <property type="entry name" value="RNA_pol_sigma_r2"/>
</dbReference>
<keyword evidence="5" id="KW-0804">Transcription</keyword>
<feature type="domain" description="RNA polymerase sigma-70 region 4" evidence="7">
    <location>
        <begin position="103"/>
        <end position="151"/>
    </location>
</feature>
<dbReference type="InterPro" id="IPR036388">
    <property type="entry name" value="WH-like_DNA-bd_sf"/>
</dbReference>
<evidence type="ECO:0000256" key="5">
    <source>
        <dbReference type="ARBA" id="ARBA00023163"/>
    </source>
</evidence>
<dbReference type="EMBL" id="BDUF01000076">
    <property type="protein sequence ID" value="GAX90973.1"/>
    <property type="molecule type" value="Genomic_DNA"/>
</dbReference>
<evidence type="ECO:0000313" key="9">
    <source>
        <dbReference type="Proteomes" id="UP000217785"/>
    </source>
</evidence>
<keyword evidence="4" id="KW-0238">DNA-binding</keyword>
<dbReference type="SUPFAM" id="SSF88659">
    <property type="entry name" value="Sigma3 and sigma4 domains of RNA polymerase sigma factors"/>
    <property type="match status" value="1"/>
</dbReference>
<protein>
    <submittedName>
        <fullName evidence="8">DNA-directed RNA polymerase subunit sigma</fullName>
    </submittedName>
</protein>
<keyword evidence="9" id="KW-1185">Reference proteome</keyword>
<organism evidence="8 9">
    <name type="scientific">Effusibacillus lacus</name>
    <dbReference type="NCBI Taxonomy" id="1348429"/>
    <lineage>
        <taxon>Bacteria</taxon>
        <taxon>Bacillati</taxon>
        <taxon>Bacillota</taxon>
        <taxon>Bacilli</taxon>
        <taxon>Bacillales</taxon>
        <taxon>Alicyclobacillaceae</taxon>
        <taxon>Effusibacillus</taxon>
    </lineage>
</organism>